<sequence>MDLMNLLKSVEELLYELVSWLLFYPLTLWKCVRHPIRMMAYAEAELGSDAKVRYSAAISPPIFLFLTLLLAHLVDLRFGLPTRELTGAMADQRNLLLFRAVLFSLFPLMMAAQRIRRLGQPLTRETLRPAFYSQCYAAAPFALSFDLAMTSVRYANPTASTVTGILLGAGLVWYVAVEARSFVMQASVGLGEALARVVATLFVGAVLFVLIALAMASFVAPA</sequence>
<feature type="transmembrane region" description="Helical" evidence="1">
    <location>
        <begin position="52"/>
        <end position="74"/>
    </location>
</feature>
<feature type="transmembrane region" description="Helical" evidence="1">
    <location>
        <begin position="94"/>
        <end position="111"/>
    </location>
</feature>
<feature type="transmembrane region" description="Helical" evidence="1">
    <location>
        <begin position="13"/>
        <end position="32"/>
    </location>
</feature>
<organism evidence="2 3">
    <name type="scientific">Ancylobacter aquaticus</name>
    <dbReference type="NCBI Taxonomy" id="100"/>
    <lineage>
        <taxon>Bacteria</taxon>
        <taxon>Pseudomonadati</taxon>
        <taxon>Pseudomonadota</taxon>
        <taxon>Alphaproteobacteria</taxon>
        <taxon>Hyphomicrobiales</taxon>
        <taxon>Xanthobacteraceae</taxon>
        <taxon>Ancylobacter</taxon>
    </lineage>
</organism>
<comment type="caution">
    <text evidence="2">The sequence shown here is derived from an EMBL/GenBank/DDBJ whole genome shotgun (WGS) entry which is preliminary data.</text>
</comment>
<keyword evidence="1" id="KW-1133">Transmembrane helix</keyword>
<evidence type="ECO:0000313" key="2">
    <source>
        <dbReference type="EMBL" id="TCK30629.1"/>
    </source>
</evidence>
<name>A0A4R1IBX1_ANCAQ</name>
<protein>
    <submittedName>
        <fullName evidence="2">Uncharacterized protein</fullName>
    </submittedName>
</protein>
<dbReference type="OrthoDB" id="8820484at2"/>
<dbReference type="Proteomes" id="UP000295030">
    <property type="component" value="Unassembled WGS sequence"/>
</dbReference>
<dbReference type="EMBL" id="SMFY01000001">
    <property type="protein sequence ID" value="TCK30629.1"/>
    <property type="molecule type" value="Genomic_DNA"/>
</dbReference>
<feature type="transmembrane region" description="Helical" evidence="1">
    <location>
        <begin position="197"/>
        <end position="220"/>
    </location>
</feature>
<dbReference type="RefSeq" id="WP_131833934.1">
    <property type="nucleotide sequence ID" value="NZ_SMFY01000001.1"/>
</dbReference>
<accession>A0A4R1IBX1</accession>
<keyword evidence="1" id="KW-0812">Transmembrane</keyword>
<gene>
    <name evidence="2" type="ORF">EV667_0725</name>
</gene>
<evidence type="ECO:0000313" key="3">
    <source>
        <dbReference type="Proteomes" id="UP000295030"/>
    </source>
</evidence>
<feature type="transmembrane region" description="Helical" evidence="1">
    <location>
        <begin position="158"/>
        <end position="176"/>
    </location>
</feature>
<keyword evidence="3" id="KW-1185">Reference proteome</keyword>
<keyword evidence="1" id="KW-0472">Membrane</keyword>
<evidence type="ECO:0000256" key="1">
    <source>
        <dbReference type="SAM" id="Phobius"/>
    </source>
</evidence>
<proteinExistence type="predicted"/>
<dbReference type="AlphaFoldDB" id="A0A4R1IBX1"/>
<reference evidence="2 3" key="1">
    <citation type="submission" date="2019-03" db="EMBL/GenBank/DDBJ databases">
        <title>Genomic Encyclopedia of Type Strains, Phase IV (KMG-IV): sequencing the most valuable type-strain genomes for metagenomic binning, comparative biology and taxonomic classification.</title>
        <authorList>
            <person name="Goeker M."/>
        </authorList>
    </citation>
    <scope>NUCLEOTIDE SEQUENCE [LARGE SCALE GENOMIC DNA]</scope>
    <source>
        <strain evidence="2 3">DSM 101</strain>
    </source>
</reference>